<keyword evidence="5 6" id="KW-0472">Membrane</keyword>
<feature type="transmembrane region" description="Helical" evidence="6">
    <location>
        <begin position="198"/>
        <end position="218"/>
    </location>
</feature>
<evidence type="ECO:0000313" key="8">
    <source>
        <dbReference type="Proteomes" id="UP000005239"/>
    </source>
</evidence>
<keyword evidence="3 6" id="KW-0812">Transmembrane</keyword>
<dbReference type="InterPro" id="IPR000609">
    <property type="entry name" value="7TM_GPCR_serpentine_rcpt_Srg"/>
</dbReference>
<feature type="transmembrane region" description="Helical" evidence="6">
    <location>
        <begin position="73"/>
        <end position="94"/>
    </location>
</feature>
<feature type="transmembrane region" description="Helical" evidence="6">
    <location>
        <begin position="580"/>
        <end position="600"/>
    </location>
</feature>
<feature type="transmembrane region" description="Helical" evidence="6">
    <location>
        <begin position="534"/>
        <end position="560"/>
    </location>
</feature>
<feature type="transmembrane region" description="Helical" evidence="6">
    <location>
        <begin position="331"/>
        <end position="350"/>
    </location>
</feature>
<dbReference type="GO" id="GO:0007606">
    <property type="term" value="P:sensory perception of chemical stimulus"/>
    <property type="evidence" value="ECO:0007669"/>
    <property type="project" value="UniProtKB-UniRule"/>
</dbReference>
<comment type="similarity">
    <text evidence="2 6">Belongs to the nematode receptor-like protein srg family.</text>
</comment>
<feature type="transmembrane region" description="Helical" evidence="6">
    <location>
        <begin position="230"/>
        <end position="250"/>
    </location>
</feature>
<reference evidence="8" key="1">
    <citation type="journal article" date="2008" name="Nat. Genet.">
        <title>The Pristionchus pacificus genome provides a unique perspective on nematode lifestyle and parasitism.</title>
        <authorList>
            <person name="Dieterich C."/>
            <person name="Clifton S.W."/>
            <person name="Schuster L.N."/>
            <person name="Chinwalla A."/>
            <person name="Delehaunty K."/>
            <person name="Dinkelacker I."/>
            <person name="Fulton L."/>
            <person name="Fulton R."/>
            <person name="Godfrey J."/>
            <person name="Minx P."/>
            <person name="Mitreva M."/>
            <person name="Roeseler W."/>
            <person name="Tian H."/>
            <person name="Witte H."/>
            <person name="Yang S.P."/>
            <person name="Wilson R.K."/>
            <person name="Sommer R.J."/>
        </authorList>
    </citation>
    <scope>NUCLEOTIDE SEQUENCE [LARGE SCALE GENOMIC DNA]</scope>
    <source>
        <strain evidence="8">PS312</strain>
    </source>
</reference>
<reference evidence="7" key="2">
    <citation type="submission" date="2022-06" db="UniProtKB">
        <authorList>
            <consortium name="EnsemblMetazoa"/>
        </authorList>
    </citation>
    <scope>IDENTIFICATION</scope>
    <source>
        <strain evidence="7">PS312</strain>
    </source>
</reference>
<dbReference type="Proteomes" id="UP000005239">
    <property type="component" value="Unassembled WGS sequence"/>
</dbReference>
<evidence type="ECO:0000256" key="6">
    <source>
        <dbReference type="RuleBase" id="RU280813"/>
    </source>
</evidence>
<feature type="transmembrane region" description="Helical" evidence="6">
    <location>
        <begin position="483"/>
        <end position="508"/>
    </location>
</feature>
<feature type="transmembrane region" description="Helical" evidence="6">
    <location>
        <begin position="763"/>
        <end position="786"/>
    </location>
</feature>
<gene>
    <name evidence="7" type="primary">WBGene00275143</name>
</gene>
<dbReference type="PANTHER" id="PTHR31552">
    <property type="entry name" value="SERPENTINE RECEPTOR CLASS GAMMA"/>
    <property type="match status" value="1"/>
</dbReference>
<comment type="caution">
    <text evidence="6">Lacks conserved residue(s) required for the propagation of feature annotation.</text>
</comment>
<evidence type="ECO:0000256" key="5">
    <source>
        <dbReference type="ARBA" id="ARBA00023136"/>
    </source>
</evidence>
<sequence length="981" mass="111741">MTWGTAIPDAVLALLYVYLLIRLATSPDRYFKKPFYTLFIATGVYSVTSVVSFLCIAQFAYAEKYGTEFIYKIFFAVNSFGANGATFGKAIIAIHRFFVMKNRDFYEQKWSRSMILRILIVQFVFSATLVSAVWPASYVYNNGAIAILSKDHMLVLKACSFAMYVVYLICIGIFTVLTSRELFRLGHAREGSAEIRSIMVYQSRMFIIVTFTTFIATYLDMSDLVKTMILVYPIINGLATYAAPVCLVWFSSRVQARLFCFYRRALSVPEWSGILLCAYVSLIVLCQTCNYRRYGVKNPILHPICHSLPTLSHLRIQTALISTTFSISMTVWAEVIPDLVLAALYSYLLIRLATSSDIFFKTPFYTLFITTGVYSIISVISFIVMTQFHYTEHYWTVYIYKTVYALNVFGACGATIGKAFIAIHRYVVMKNQDFTEKKWSGKIINIFLITQFVISAVRTAPVWPASYSYQKGAIVALSKNHTLVLKAFSVSTYVLYIICNGIFTTLTFRELIRLQKDLKGVATMQKIMVTQRNLFIVVTVCSVSYLIKALHQFAIAVSTFLSLDELFKHLSATYPIVNGFATYAAPVCLVLCSSITYHFAPFERVFQRDLVYFLSTKVKIEIGLKEIVRQQISYRIMPFLIFETNLISARIPPIAFRKNLFHTHKHEANQSHSPDVSMTEWGEVIPDISLAILYSYMLARLATSSETTFKTPFYTLFITTGIYSIISVISFIVFSQFYYTEHYWTVYIYKITYWQIIWFEYQALNVFSACGATLGKAFIAIHRLFVMSTQDFSEKASIFWSGPVLQRFLVIQFAISVIRTAPVWPASYVYQDNAIVALSKDHTLACILKVFTVSTYALYILCNGICTGLTCRELIKLRRSEKGVSTMRLIMTTQRNLFIVVTVCSVSHLIKALHQFGLAVSTYFSMQDLYNVLYPTYPIVNGLATYAAPVCLIICSPIVRSRLFTFTQCSKKNSSISAYTR</sequence>
<feature type="transmembrane region" description="Helical" evidence="6">
    <location>
        <begin position="36"/>
        <end position="61"/>
    </location>
</feature>
<evidence type="ECO:0000256" key="2">
    <source>
        <dbReference type="ARBA" id="ARBA00005692"/>
    </source>
</evidence>
<dbReference type="Pfam" id="PF10323">
    <property type="entry name" value="7TM_GPCR_Srv"/>
    <property type="match status" value="2"/>
</dbReference>
<dbReference type="PANTHER" id="PTHR31552:SF31">
    <property type="entry name" value="SERPENTINE RECEPTOR CLASS GAMMA"/>
    <property type="match status" value="1"/>
</dbReference>
<feature type="transmembrane region" description="Helical" evidence="6">
    <location>
        <begin position="713"/>
        <end position="739"/>
    </location>
</feature>
<organism evidence="7 8">
    <name type="scientific">Pristionchus pacificus</name>
    <name type="common">Parasitic nematode worm</name>
    <dbReference type="NCBI Taxonomy" id="54126"/>
    <lineage>
        <taxon>Eukaryota</taxon>
        <taxon>Metazoa</taxon>
        <taxon>Ecdysozoa</taxon>
        <taxon>Nematoda</taxon>
        <taxon>Chromadorea</taxon>
        <taxon>Rhabditida</taxon>
        <taxon>Rhabditina</taxon>
        <taxon>Diplogasteromorpha</taxon>
        <taxon>Diplogasteroidea</taxon>
        <taxon>Neodiplogasteridae</taxon>
        <taxon>Pristionchus</taxon>
    </lineage>
</organism>
<keyword evidence="4 6" id="KW-1133">Transmembrane helix</keyword>
<accession>A0A2A6BRD3</accession>
<feature type="transmembrane region" description="Helical" evidence="6">
    <location>
        <begin position="937"/>
        <end position="959"/>
    </location>
</feature>
<comment type="subcellular location">
    <subcellularLocation>
        <location evidence="1">Membrane</location>
        <topology evidence="1">Multi-pass membrane protein</topology>
    </subcellularLocation>
</comment>
<proteinExistence type="inferred from homology"/>
<dbReference type="AlphaFoldDB" id="A0A2A6BRD3"/>
<dbReference type="InterPro" id="IPR019426">
    <property type="entry name" value="7TM_GPCR_serpentine_rcpt_Srv"/>
</dbReference>
<feature type="transmembrane region" description="Helical" evidence="6">
    <location>
        <begin position="443"/>
        <end position="463"/>
    </location>
</feature>
<keyword evidence="8" id="KW-1185">Reference proteome</keyword>
<dbReference type="EnsemblMetazoa" id="PPA36774.1">
    <property type="protein sequence ID" value="PPA36774.1"/>
    <property type="gene ID" value="WBGene00275143"/>
</dbReference>
<feature type="transmembrane region" description="Helical" evidence="6">
    <location>
        <begin position="798"/>
        <end position="818"/>
    </location>
</feature>
<dbReference type="Pfam" id="PF02118">
    <property type="entry name" value="Srg"/>
    <property type="match status" value="1"/>
</dbReference>
<evidence type="ECO:0000256" key="1">
    <source>
        <dbReference type="ARBA" id="ARBA00004141"/>
    </source>
</evidence>
<feature type="transmembrane region" description="Helical" evidence="6">
    <location>
        <begin position="6"/>
        <end position="24"/>
    </location>
</feature>
<accession>A0A8R1UQR6</accession>
<dbReference type="GO" id="GO:0004888">
    <property type="term" value="F:transmembrane signaling receptor activity"/>
    <property type="evidence" value="ECO:0007669"/>
    <property type="project" value="InterPro"/>
</dbReference>
<feature type="transmembrane region" description="Helical" evidence="6">
    <location>
        <begin position="154"/>
        <end position="177"/>
    </location>
</feature>
<feature type="transmembrane region" description="Helical" evidence="6">
    <location>
        <begin position="115"/>
        <end position="134"/>
    </location>
</feature>
<evidence type="ECO:0000313" key="7">
    <source>
        <dbReference type="EnsemblMetazoa" id="PPA36774.1"/>
    </source>
</evidence>
<feature type="transmembrane region" description="Helical" evidence="6">
    <location>
        <begin position="362"/>
        <end position="384"/>
    </location>
</feature>
<protein>
    <recommendedName>
        <fullName evidence="6">Serpentine receptor class gamma</fullName>
    </recommendedName>
</protein>
<evidence type="ECO:0000256" key="3">
    <source>
        <dbReference type="ARBA" id="ARBA00022692"/>
    </source>
</evidence>
<name>A0A2A6BRD3_PRIPA</name>
<feature type="transmembrane region" description="Helical" evidence="6">
    <location>
        <begin position="404"/>
        <end position="423"/>
    </location>
</feature>
<feature type="transmembrane region" description="Helical" evidence="6">
    <location>
        <begin position="271"/>
        <end position="293"/>
    </location>
</feature>
<feature type="transmembrane region" description="Helical" evidence="6">
    <location>
        <begin position="896"/>
        <end position="917"/>
    </location>
</feature>
<evidence type="ECO:0000256" key="4">
    <source>
        <dbReference type="ARBA" id="ARBA00022989"/>
    </source>
</evidence>
<feature type="transmembrane region" description="Helical" evidence="6">
    <location>
        <begin position="856"/>
        <end position="875"/>
    </location>
</feature>
<dbReference type="GO" id="GO:0016020">
    <property type="term" value="C:membrane"/>
    <property type="evidence" value="ECO:0007669"/>
    <property type="project" value="UniProtKB-SubCell"/>
</dbReference>